<dbReference type="SUPFAM" id="SSF48498">
    <property type="entry name" value="Tetracyclin repressor-like, C-terminal domain"/>
    <property type="match status" value="1"/>
</dbReference>
<evidence type="ECO:0000256" key="3">
    <source>
        <dbReference type="ARBA" id="ARBA00023163"/>
    </source>
</evidence>
<name>A0A1M4XQD7_STRHI</name>
<dbReference type="Gene3D" id="1.10.10.60">
    <property type="entry name" value="Homeodomain-like"/>
    <property type="match status" value="1"/>
</dbReference>
<dbReference type="GO" id="GO:0000976">
    <property type="term" value="F:transcription cis-regulatory region binding"/>
    <property type="evidence" value="ECO:0007669"/>
    <property type="project" value="TreeGrafter"/>
</dbReference>
<dbReference type="AlphaFoldDB" id="A0A1M4XQD7"/>
<dbReference type="Proteomes" id="UP000184501">
    <property type="component" value="Unassembled WGS sequence"/>
</dbReference>
<dbReference type="RefSeq" id="WP_073480403.1">
    <property type="nucleotide sequence ID" value="NZ_FQVN01000002.1"/>
</dbReference>
<evidence type="ECO:0000256" key="4">
    <source>
        <dbReference type="PROSITE-ProRule" id="PRU00335"/>
    </source>
</evidence>
<dbReference type="PROSITE" id="PS50977">
    <property type="entry name" value="HTH_TETR_2"/>
    <property type="match status" value="1"/>
</dbReference>
<dbReference type="GO" id="GO:0003700">
    <property type="term" value="F:DNA-binding transcription factor activity"/>
    <property type="evidence" value="ECO:0007669"/>
    <property type="project" value="TreeGrafter"/>
</dbReference>
<feature type="domain" description="HTH tetR-type" evidence="5">
    <location>
        <begin position="20"/>
        <end position="80"/>
    </location>
</feature>
<dbReference type="Pfam" id="PF16859">
    <property type="entry name" value="TetR_C_11"/>
    <property type="match status" value="1"/>
</dbReference>
<dbReference type="STRING" id="2017.SAMN05444320_10280"/>
<keyword evidence="1" id="KW-0805">Transcription regulation</keyword>
<dbReference type="Gene3D" id="1.10.357.10">
    <property type="entry name" value="Tetracycline Repressor, domain 2"/>
    <property type="match status" value="1"/>
</dbReference>
<dbReference type="InterPro" id="IPR009057">
    <property type="entry name" value="Homeodomain-like_sf"/>
</dbReference>
<protein>
    <submittedName>
        <fullName evidence="6">Transcriptional regulator, TetR family</fullName>
    </submittedName>
</protein>
<dbReference type="OrthoDB" id="9796019at2"/>
<dbReference type="SUPFAM" id="SSF46689">
    <property type="entry name" value="Homeodomain-like"/>
    <property type="match status" value="1"/>
</dbReference>
<dbReference type="PANTHER" id="PTHR30055:SF148">
    <property type="entry name" value="TETR-FAMILY TRANSCRIPTIONAL REGULATOR"/>
    <property type="match status" value="1"/>
</dbReference>
<evidence type="ECO:0000256" key="1">
    <source>
        <dbReference type="ARBA" id="ARBA00023015"/>
    </source>
</evidence>
<keyword evidence="3" id="KW-0804">Transcription</keyword>
<evidence type="ECO:0000313" key="7">
    <source>
        <dbReference type="Proteomes" id="UP000184501"/>
    </source>
</evidence>
<accession>A0A1M4XQD7</accession>
<dbReference type="InterPro" id="IPR001647">
    <property type="entry name" value="HTH_TetR"/>
</dbReference>
<dbReference type="InterPro" id="IPR011075">
    <property type="entry name" value="TetR_C"/>
</dbReference>
<dbReference type="PANTHER" id="PTHR30055">
    <property type="entry name" value="HTH-TYPE TRANSCRIPTIONAL REGULATOR RUTR"/>
    <property type="match status" value="1"/>
</dbReference>
<evidence type="ECO:0000256" key="2">
    <source>
        <dbReference type="ARBA" id="ARBA00023125"/>
    </source>
</evidence>
<keyword evidence="7" id="KW-1185">Reference proteome</keyword>
<feature type="DNA-binding region" description="H-T-H motif" evidence="4">
    <location>
        <begin position="43"/>
        <end position="62"/>
    </location>
</feature>
<keyword evidence="2 4" id="KW-0238">DNA-binding</keyword>
<proteinExistence type="predicted"/>
<organism evidence="6 7">
    <name type="scientific">Streptoalloteichus hindustanus</name>
    <dbReference type="NCBI Taxonomy" id="2017"/>
    <lineage>
        <taxon>Bacteria</taxon>
        <taxon>Bacillati</taxon>
        <taxon>Actinomycetota</taxon>
        <taxon>Actinomycetes</taxon>
        <taxon>Pseudonocardiales</taxon>
        <taxon>Pseudonocardiaceae</taxon>
        <taxon>Streptoalloteichus</taxon>
    </lineage>
</organism>
<reference evidence="6 7" key="1">
    <citation type="submission" date="2016-11" db="EMBL/GenBank/DDBJ databases">
        <authorList>
            <person name="Jaros S."/>
            <person name="Januszkiewicz K."/>
            <person name="Wedrychowicz H."/>
        </authorList>
    </citation>
    <scope>NUCLEOTIDE SEQUENCE [LARGE SCALE GENOMIC DNA]</scope>
    <source>
        <strain evidence="6 7">DSM 44523</strain>
    </source>
</reference>
<gene>
    <name evidence="6" type="ORF">SAMN05444320_10280</name>
</gene>
<dbReference type="InterPro" id="IPR050109">
    <property type="entry name" value="HTH-type_TetR-like_transc_reg"/>
</dbReference>
<dbReference type="PRINTS" id="PR00455">
    <property type="entry name" value="HTHTETR"/>
</dbReference>
<evidence type="ECO:0000313" key="6">
    <source>
        <dbReference type="EMBL" id="SHE95641.1"/>
    </source>
</evidence>
<dbReference type="Pfam" id="PF00440">
    <property type="entry name" value="TetR_N"/>
    <property type="match status" value="1"/>
</dbReference>
<dbReference type="EMBL" id="FQVN01000002">
    <property type="protein sequence ID" value="SHE95641.1"/>
    <property type="molecule type" value="Genomic_DNA"/>
</dbReference>
<sequence length="214" mass="23144">MSADRPTPRRTPTGAAVLRPELTESIAEAVLDELAEHGYGRLSMDAVARRAGVGKSALYRRWPSKQDMVVDVVSRLSVPLADVPDTGSLRDDLLATLRAVLDWLDHPRFRSVLPDLLAEAVRTPALADALAKHVGEPRRLRGAALLDRGVARGDVRADLDREVVLDLIAAPLYWRLRGRHVPVTPDYLENLADALVSMVSAAPPGASREGDGAS</sequence>
<dbReference type="InterPro" id="IPR036271">
    <property type="entry name" value="Tet_transcr_reg_TetR-rel_C_sf"/>
</dbReference>
<evidence type="ECO:0000259" key="5">
    <source>
        <dbReference type="PROSITE" id="PS50977"/>
    </source>
</evidence>